<dbReference type="GO" id="GO:0003677">
    <property type="term" value="F:DNA binding"/>
    <property type="evidence" value="ECO:0007669"/>
    <property type="project" value="UniProtKB-KW"/>
</dbReference>
<evidence type="ECO:0000256" key="2">
    <source>
        <dbReference type="ARBA" id="ARBA00023125"/>
    </source>
</evidence>
<keyword evidence="1" id="KW-0805">Transcription regulation</keyword>
<dbReference type="SUPFAM" id="SSF53697">
    <property type="entry name" value="SIS domain"/>
    <property type="match status" value="1"/>
</dbReference>
<evidence type="ECO:0000259" key="5">
    <source>
        <dbReference type="PROSITE" id="PS51464"/>
    </source>
</evidence>
<accession>A0A2W0H3L5</accession>
<name>A0A2W0H3L5_9BACI</name>
<proteinExistence type="predicted"/>
<dbReference type="InterPro" id="IPR047640">
    <property type="entry name" value="RpiR-like"/>
</dbReference>
<dbReference type="InterPro" id="IPR046348">
    <property type="entry name" value="SIS_dom_sf"/>
</dbReference>
<dbReference type="PANTHER" id="PTHR30514">
    <property type="entry name" value="GLUCOKINASE"/>
    <property type="match status" value="1"/>
</dbReference>
<sequence>MSQFDQGLCKHRIKASYNEFRAKEKVIADYVMEHPEKIIHSTISQVAENLNVAEATVFRFCKRIGFKGYQAMKIALASEIVNDVKDIHETIQEGDDEKQIAEKVFKSNIRTLEDTLSVIDSDKMKKAVDILVSANRIEFYGNGGSGVIAQDAHHKFIRTGIPTAAYSDSHFQMMSASQLSEKDAVVFISHSGTNRNILQTLQVVQEHRIPTIGITSLAKSPLSEKVDVALFTLSGETEYRSEALASRLAQLSLIDALYVNVSIRRKEQMQESVNKMRQAISRTRI</sequence>
<dbReference type="InterPro" id="IPR036388">
    <property type="entry name" value="WH-like_DNA-bd_sf"/>
</dbReference>
<evidence type="ECO:0000313" key="6">
    <source>
        <dbReference type="EMBL" id="PYZ95601.1"/>
    </source>
</evidence>
<feature type="domain" description="HTH rpiR-type" evidence="4">
    <location>
        <begin position="7"/>
        <end position="83"/>
    </location>
</feature>
<organism evidence="6 7">
    <name type="scientific">Alteribacter lacisalsi</name>
    <dbReference type="NCBI Taxonomy" id="2045244"/>
    <lineage>
        <taxon>Bacteria</taxon>
        <taxon>Bacillati</taxon>
        <taxon>Bacillota</taxon>
        <taxon>Bacilli</taxon>
        <taxon>Bacillales</taxon>
        <taxon>Bacillaceae</taxon>
        <taxon>Alteribacter</taxon>
    </lineage>
</organism>
<dbReference type="PROSITE" id="PS51464">
    <property type="entry name" value="SIS"/>
    <property type="match status" value="1"/>
</dbReference>
<dbReference type="GO" id="GO:0003700">
    <property type="term" value="F:DNA-binding transcription factor activity"/>
    <property type="evidence" value="ECO:0007669"/>
    <property type="project" value="InterPro"/>
</dbReference>
<dbReference type="Proteomes" id="UP000248066">
    <property type="component" value="Unassembled WGS sequence"/>
</dbReference>
<dbReference type="Gene3D" id="3.40.50.10490">
    <property type="entry name" value="Glucose-6-phosphate isomerase like protein, domain 1"/>
    <property type="match status" value="1"/>
</dbReference>
<gene>
    <name evidence="6" type="ORF">CR205_18985</name>
</gene>
<dbReference type="GO" id="GO:1901135">
    <property type="term" value="P:carbohydrate derivative metabolic process"/>
    <property type="evidence" value="ECO:0007669"/>
    <property type="project" value="InterPro"/>
</dbReference>
<evidence type="ECO:0000256" key="1">
    <source>
        <dbReference type="ARBA" id="ARBA00023015"/>
    </source>
</evidence>
<evidence type="ECO:0000313" key="7">
    <source>
        <dbReference type="Proteomes" id="UP000248066"/>
    </source>
</evidence>
<dbReference type="Gene3D" id="1.10.10.10">
    <property type="entry name" value="Winged helix-like DNA-binding domain superfamily/Winged helix DNA-binding domain"/>
    <property type="match status" value="1"/>
</dbReference>
<dbReference type="GO" id="GO:0097367">
    <property type="term" value="F:carbohydrate derivative binding"/>
    <property type="evidence" value="ECO:0007669"/>
    <property type="project" value="InterPro"/>
</dbReference>
<feature type="domain" description="SIS" evidence="5">
    <location>
        <begin position="127"/>
        <end position="267"/>
    </location>
</feature>
<dbReference type="InterPro" id="IPR001347">
    <property type="entry name" value="SIS_dom"/>
</dbReference>
<keyword evidence="7" id="KW-1185">Reference proteome</keyword>
<dbReference type="InterPro" id="IPR035472">
    <property type="entry name" value="RpiR-like_SIS"/>
</dbReference>
<evidence type="ECO:0000256" key="3">
    <source>
        <dbReference type="ARBA" id="ARBA00023163"/>
    </source>
</evidence>
<dbReference type="AlphaFoldDB" id="A0A2W0H3L5"/>
<evidence type="ECO:0000259" key="4">
    <source>
        <dbReference type="PROSITE" id="PS51071"/>
    </source>
</evidence>
<dbReference type="Pfam" id="PF01380">
    <property type="entry name" value="SIS"/>
    <property type="match status" value="1"/>
</dbReference>
<keyword evidence="3" id="KW-0804">Transcription</keyword>
<dbReference type="InterPro" id="IPR009057">
    <property type="entry name" value="Homeodomain-like_sf"/>
</dbReference>
<dbReference type="PANTHER" id="PTHR30514:SF1">
    <property type="entry name" value="HTH-TYPE TRANSCRIPTIONAL REGULATOR HEXR-RELATED"/>
    <property type="match status" value="1"/>
</dbReference>
<dbReference type="OrthoDB" id="3684496at2"/>
<dbReference type="Pfam" id="PF01418">
    <property type="entry name" value="HTH_6"/>
    <property type="match status" value="1"/>
</dbReference>
<dbReference type="RefSeq" id="WP_110521724.1">
    <property type="nucleotide sequence ID" value="NZ_PDOF01000004.1"/>
</dbReference>
<dbReference type="EMBL" id="PDOF01000004">
    <property type="protein sequence ID" value="PYZ95601.1"/>
    <property type="molecule type" value="Genomic_DNA"/>
</dbReference>
<dbReference type="CDD" id="cd05013">
    <property type="entry name" value="SIS_RpiR"/>
    <property type="match status" value="1"/>
</dbReference>
<dbReference type="PROSITE" id="PS51071">
    <property type="entry name" value="HTH_RPIR"/>
    <property type="match status" value="1"/>
</dbReference>
<reference evidence="6 7" key="1">
    <citation type="submission" date="2017-10" db="EMBL/GenBank/DDBJ databases">
        <title>Bacillus sp. nov., a halophilic bacterium isolated from a Yangshapao Lake.</title>
        <authorList>
            <person name="Wang H."/>
        </authorList>
    </citation>
    <scope>NUCLEOTIDE SEQUENCE [LARGE SCALE GENOMIC DNA]</scope>
    <source>
        <strain evidence="6 7">YSP-3</strain>
    </source>
</reference>
<protein>
    <submittedName>
        <fullName evidence="6">RpiR family transcriptional regulator</fullName>
    </submittedName>
</protein>
<comment type="caution">
    <text evidence="6">The sequence shown here is derived from an EMBL/GenBank/DDBJ whole genome shotgun (WGS) entry which is preliminary data.</text>
</comment>
<dbReference type="InterPro" id="IPR000281">
    <property type="entry name" value="HTH_RpiR"/>
</dbReference>
<keyword evidence="2" id="KW-0238">DNA-binding</keyword>
<dbReference type="SUPFAM" id="SSF46689">
    <property type="entry name" value="Homeodomain-like"/>
    <property type="match status" value="1"/>
</dbReference>